<gene>
    <name evidence="7" type="ORF">H9L42_06370</name>
</gene>
<dbReference type="InterPro" id="IPR001638">
    <property type="entry name" value="Solute-binding_3/MltF_N"/>
</dbReference>
<name>A0A923NNY1_9FIRM</name>
<comment type="similarity">
    <text evidence="2 4">Belongs to the bacterial solute-binding protein 3 family.</text>
</comment>
<dbReference type="Proteomes" id="UP000602647">
    <property type="component" value="Unassembled WGS sequence"/>
</dbReference>
<keyword evidence="3 5" id="KW-0732">Signal</keyword>
<proteinExistence type="inferred from homology"/>
<dbReference type="PANTHER" id="PTHR35936:SF34">
    <property type="entry name" value="ABC TRANSPORTER EXTRACELLULAR-BINDING PROTEIN YCKB-RELATED"/>
    <property type="match status" value="1"/>
</dbReference>
<keyword evidence="8" id="KW-1185">Reference proteome</keyword>
<feature type="chain" id="PRO_5038561364" evidence="5">
    <location>
        <begin position="21"/>
        <end position="281"/>
    </location>
</feature>
<dbReference type="GO" id="GO:0030313">
    <property type="term" value="C:cell envelope"/>
    <property type="evidence" value="ECO:0007669"/>
    <property type="project" value="UniProtKB-SubCell"/>
</dbReference>
<comment type="subcellular location">
    <subcellularLocation>
        <location evidence="1">Cell envelope</location>
    </subcellularLocation>
</comment>
<dbReference type="InterPro" id="IPR018313">
    <property type="entry name" value="SBP_3_CS"/>
</dbReference>
<feature type="domain" description="Solute-binding protein family 3/N-terminal" evidence="6">
    <location>
        <begin position="47"/>
        <end position="271"/>
    </location>
</feature>
<evidence type="ECO:0000256" key="3">
    <source>
        <dbReference type="ARBA" id="ARBA00022729"/>
    </source>
</evidence>
<feature type="signal peptide" evidence="5">
    <location>
        <begin position="1"/>
        <end position="20"/>
    </location>
</feature>
<evidence type="ECO:0000256" key="1">
    <source>
        <dbReference type="ARBA" id="ARBA00004196"/>
    </source>
</evidence>
<dbReference type="PROSITE" id="PS01039">
    <property type="entry name" value="SBP_BACTERIAL_3"/>
    <property type="match status" value="1"/>
</dbReference>
<dbReference type="RefSeq" id="WP_187302552.1">
    <property type="nucleotide sequence ID" value="NZ_CBCTQH010000034.1"/>
</dbReference>
<dbReference type="PROSITE" id="PS51257">
    <property type="entry name" value="PROKAR_LIPOPROTEIN"/>
    <property type="match status" value="1"/>
</dbReference>
<dbReference type="PANTHER" id="PTHR35936">
    <property type="entry name" value="MEMBRANE-BOUND LYTIC MUREIN TRANSGLYCOSYLASE F"/>
    <property type="match status" value="1"/>
</dbReference>
<evidence type="ECO:0000256" key="5">
    <source>
        <dbReference type="SAM" id="SignalP"/>
    </source>
</evidence>
<evidence type="ECO:0000256" key="2">
    <source>
        <dbReference type="ARBA" id="ARBA00010333"/>
    </source>
</evidence>
<evidence type="ECO:0000313" key="7">
    <source>
        <dbReference type="EMBL" id="MBC6679448.1"/>
    </source>
</evidence>
<dbReference type="Pfam" id="PF00497">
    <property type="entry name" value="SBP_bac_3"/>
    <property type="match status" value="1"/>
</dbReference>
<dbReference type="AlphaFoldDB" id="A0A923NNY1"/>
<evidence type="ECO:0000256" key="4">
    <source>
        <dbReference type="RuleBase" id="RU003744"/>
    </source>
</evidence>
<dbReference type="SMART" id="SM00062">
    <property type="entry name" value="PBPb"/>
    <property type="match status" value="1"/>
</dbReference>
<dbReference type="CDD" id="cd00996">
    <property type="entry name" value="PBP2_AatB_like"/>
    <property type="match status" value="1"/>
</dbReference>
<sequence>MKKKLLVLTTVLVLVVSAFALTGCGGSSDSGDASEDTSWTYVEDKGELVVGLDDTFAPMGFRDEDGNLVGFDIDLATAVGEELGVSVKFQPINWDSKYMELESKNIDCIWNGMSITSETQKKLTLSNKYLNNKIIIMTLKDDVKVEKAEDLANYNIATQVDSSALNMLTKNEAYDSYKDNISEYKTYDQAIMDMQTGRMDCMVVDQVLGEYKNSQMEEKMTVCDFDFGDDFYAVGFRKGEEALASKVNDAIKATIDNGKAEEISNKWFGKNIVIFEPIDEE</sequence>
<comment type="caution">
    <text evidence="7">The sequence shown here is derived from an EMBL/GenBank/DDBJ whole genome shotgun (WGS) entry which is preliminary data.</text>
</comment>
<accession>A0A923NNY1</accession>
<evidence type="ECO:0000259" key="6">
    <source>
        <dbReference type="SMART" id="SM00062"/>
    </source>
</evidence>
<reference evidence="7" key="1">
    <citation type="submission" date="2020-08" db="EMBL/GenBank/DDBJ databases">
        <title>Genome public.</title>
        <authorList>
            <person name="Liu C."/>
            <person name="Sun Q."/>
        </authorList>
    </citation>
    <scope>NUCLEOTIDE SEQUENCE</scope>
    <source>
        <strain evidence="7">BX12</strain>
    </source>
</reference>
<dbReference type="EMBL" id="JACRYT010000004">
    <property type="protein sequence ID" value="MBC6679448.1"/>
    <property type="molecule type" value="Genomic_DNA"/>
</dbReference>
<protein>
    <submittedName>
        <fullName evidence="7">Amino acid ABC transporter substrate-binding protein</fullName>
    </submittedName>
</protein>
<organism evidence="7 8">
    <name type="scientific">Zhenpiania hominis</name>
    <dbReference type="NCBI Taxonomy" id="2763644"/>
    <lineage>
        <taxon>Bacteria</taxon>
        <taxon>Bacillati</taxon>
        <taxon>Bacillota</taxon>
        <taxon>Clostridia</taxon>
        <taxon>Peptostreptococcales</taxon>
        <taxon>Anaerovoracaceae</taxon>
        <taxon>Zhenpiania</taxon>
    </lineage>
</organism>
<dbReference type="Gene3D" id="3.40.190.10">
    <property type="entry name" value="Periplasmic binding protein-like II"/>
    <property type="match status" value="2"/>
</dbReference>
<dbReference type="SUPFAM" id="SSF53850">
    <property type="entry name" value="Periplasmic binding protein-like II"/>
    <property type="match status" value="1"/>
</dbReference>
<evidence type="ECO:0000313" key="8">
    <source>
        <dbReference type="Proteomes" id="UP000602647"/>
    </source>
</evidence>